<dbReference type="Proteomes" id="UP000620133">
    <property type="component" value="Chromosome"/>
</dbReference>
<dbReference type="Pfam" id="PF10593">
    <property type="entry name" value="Z1"/>
    <property type="match status" value="1"/>
</dbReference>
<dbReference type="AlphaFoldDB" id="A0A7U9XUG7"/>
<dbReference type="InterPro" id="IPR018310">
    <property type="entry name" value="Put_endonuclease_Z1-dom"/>
</dbReference>
<protein>
    <recommendedName>
        <fullName evidence="1">Putative endonuclease Z1 domain-containing protein</fullName>
    </recommendedName>
</protein>
<dbReference type="RefSeq" id="WP_176238546.1">
    <property type="nucleotide sequence ID" value="NZ_AP024412.1"/>
</dbReference>
<organism evidence="2 3">
    <name type="scientific">Mariniplasma anaerobium</name>
    <dbReference type="NCBI Taxonomy" id="2735436"/>
    <lineage>
        <taxon>Bacteria</taxon>
        <taxon>Bacillati</taxon>
        <taxon>Mycoplasmatota</taxon>
        <taxon>Mollicutes</taxon>
        <taxon>Acholeplasmatales</taxon>
        <taxon>Acholeplasmataceae</taxon>
        <taxon>Mariniplasma</taxon>
    </lineage>
</organism>
<dbReference type="InterPro" id="IPR027417">
    <property type="entry name" value="P-loop_NTPase"/>
</dbReference>
<gene>
    <name evidence="2" type="ORF">MPAN_005990</name>
</gene>
<sequence length="724" mass="84210">MNEMLPVIDSYSVAQVTKGKILGNFIRDNLEGKIYEYQKIVDSAMNTISRFTLSNDEETKYTKSGLAFGRVQSGKTTYFLCTAACAIDNGFDLVIFLSGVTTNLLIQNKKRLQKAFRLSRRDLFFYDTSNIKDSVLNTIDDIKSVFMTLKNENVNGGVMISVLKEDDHLLKVFEIVKEFTDKRILIIDDEGDQFTPNTKVNQHKESTIFKLVKEITEISKKISLLSVTATPQANVFINKFNHLAPEFVELVEPGKGYCGLETFHSNDEYISFVTGNKKQYEEELRKALIYYMFTVYETEFHNTEKYKNNKNWMLIHNSHLKSVHIKDYKELSTILETDLREVANYYKFGTLDVMVEKITNYIRRYYVEFQIEEKFGFKCEDFLLGFNDVLACFYNSEIDVNNISIINSDEQLEYEDFQKSKCGILIGGNMLGRGITIIDLTVSFITRDRIDGRGNIDTILQRARWFGYREKILKLIKIFTTGGIQKEFNGIYHHDTSLYDEIKYCIENNIDLRESKLPVKISDKLDLTRRNVILKGSLKRSNTSNFMQQRKFAYLSDYKIHDNINNKIYKFLKKQKFEKTIKDIPVYDVESSEFYRILKDYIDNPEIYIINERLYESLIILFNSAKRIKLILMKNLYDDSKGYTLSRDSVFTDRSVYSGNVLSGASQSGDYLGDLYHFSEFDHVQIHFTKIKDTKGVELYGGNKILFLAINNTKIKPQGFIQRV</sequence>
<dbReference type="EMBL" id="AP024412">
    <property type="protein sequence ID" value="BCR35706.1"/>
    <property type="molecule type" value="Genomic_DNA"/>
</dbReference>
<proteinExistence type="predicted"/>
<feature type="domain" description="Putative endonuclease Z1" evidence="1">
    <location>
        <begin position="283"/>
        <end position="520"/>
    </location>
</feature>
<accession>A0A7U9XUG7</accession>
<evidence type="ECO:0000259" key="1">
    <source>
        <dbReference type="Pfam" id="PF10593"/>
    </source>
</evidence>
<keyword evidence="3" id="KW-1185">Reference proteome</keyword>
<name>A0A7U9XUG7_9MOLU</name>
<evidence type="ECO:0000313" key="3">
    <source>
        <dbReference type="Proteomes" id="UP000620133"/>
    </source>
</evidence>
<evidence type="ECO:0000313" key="2">
    <source>
        <dbReference type="EMBL" id="BCR35706.1"/>
    </source>
</evidence>
<dbReference type="KEGG" id="manr:MPAN_005990"/>
<reference evidence="2" key="1">
    <citation type="submission" date="2021-01" db="EMBL/GenBank/DDBJ databases">
        <title>Draft genome sequence of Acholeplasmataceae bacterium strain Mahy22.</title>
        <authorList>
            <person name="Watanabe M."/>
            <person name="Kojima H."/>
            <person name="Fukui M."/>
        </authorList>
    </citation>
    <scope>NUCLEOTIDE SEQUENCE</scope>
    <source>
        <strain evidence="2">Mahy22</strain>
    </source>
</reference>
<dbReference type="SUPFAM" id="SSF52540">
    <property type="entry name" value="P-loop containing nucleoside triphosphate hydrolases"/>
    <property type="match status" value="1"/>
</dbReference>